<dbReference type="InterPro" id="IPR000210">
    <property type="entry name" value="BTB/POZ_dom"/>
</dbReference>
<dbReference type="InterPro" id="IPR051481">
    <property type="entry name" value="BTB-POZ/Galectin-3-binding"/>
</dbReference>
<evidence type="ECO:0000259" key="1">
    <source>
        <dbReference type="PROSITE" id="PS50097"/>
    </source>
</evidence>
<dbReference type="SMART" id="SM00225">
    <property type="entry name" value="BTB"/>
    <property type="match status" value="1"/>
</dbReference>
<dbReference type="Pfam" id="PF00651">
    <property type="entry name" value="BTB"/>
    <property type="match status" value="1"/>
</dbReference>
<reference evidence="4" key="2">
    <citation type="submission" date="2019-10" db="EMBL/GenBank/DDBJ databases">
        <title>Conservation and host-specific expression of non-tandemly repeated heterogenous ribosome RNA gene in arbuscular mycorrhizal fungi.</title>
        <authorList>
            <person name="Maeda T."/>
            <person name="Kobayashi Y."/>
            <person name="Nakagawa T."/>
            <person name="Ezawa T."/>
            <person name="Yamaguchi K."/>
            <person name="Bino T."/>
            <person name="Nishimoto Y."/>
            <person name="Shigenobu S."/>
            <person name="Kawaguchi M."/>
        </authorList>
    </citation>
    <scope>NUCLEOTIDE SEQUENCE</scope>
    <source>
        <strain evidence="4">HR1</strain>
    </source>
</reference>
<dbReference type="PROSITE" id="PS51886">
    <property type="entry name" value="TLDC"/>
    <property type="match status" value="1"/>
</dbReference>
<dbReference type="Proteomes" id="UP000247702">
    <property type="component" value="Unassembled WGS sequence"/>
</dbReference>
<dbReference type="CDD" id="cd18186">
    <property type="entry name" value="BTB_POZ_ZBTB_KLHL-like"/>
    <property type="match status" value="1"/>
</dbReference>
<dbReference type="SUPFAM" id="SSF54695">
    <property type="entry name" value="POZ domain"/>
    <property type="match status" value="1"/>
</dbReference>
<protein>
    <recommendedName>
        <fullName evidence="6">BTB domain-containing protein</fullName>
    </recommendedName>
</protein>
<evidence type="ECO:0000313" key="3">
    <source>
        <dbReference type="EMBL" id="GBB98681.1"/>
    </source>
</evidence>
<dbReference type="InterPro" id="IPR011333">
    <property type="entry name" value="SKP1/BTB/POZ_sf"/>
</dbReference>
<dbReference type="Proteomes" id="UP000615446">
    <property type="component" value="Unassembled WGS sequence"/>
</dbReference>
<gene>
    <name evidence="4" type="ORF">RCL2_000899500</name>
    <name evidence="3" type="ORF">RclHR1_00330008</name>
</gene>
<proteinExistence type="predicted"/>
<dbReference type="PANTHER" id="PTHR24410:SF23">
    <property type="entry name" value="BTB DOMAIN-CONTAINING PROTEIN-RELATED"/>
    <property type="match status" value="1"/>
</dbReference>
<organism evidence="3 5">
    <name type="scientific">Rhizophagus clarus</name>
    <dbReference type="NCBI Taxonomy" id="94130"/>
    <lineage>
        <taxon>Eukaryota</taxon>
        <taxon>Fungi</taxon>
        <taxon>Fungi incertae sedis</taxon>
        <taxon>Mucoromycota</taxon>
        <taxon>Glomeromycotina</taxon>
        <taxon>Glomeromycetes</taxon>
        <taxon>Glomerales</taxon>
        <taxon>Glomeraceae</taxon>
        <taxon>Rhizophagus</taxon>
    </lineage>
</organism>
<feature type="domain" description="BTB" evidence="1">
    <location>
        <begin position="23"/>
        <end position="107"/>
    </location>
</feature>
<dbReference type="PROSITE" id="PS50097">
    <property type="entry name" value="BTB"/>
    <property type="match status" value="1"/>
</dbReference>
<dbReference type="EMBL" id="BLAL01000058">
    <property type="protein sequence ID" value="GES81752.1"/>
    <property type="molecule type" value="Genomic_DNA"/>
</dbReference>
<dbReference type="Gene3D" id="3.30.710.10">
    <property type="entry name" value="Potassium Channel Kv1.1, Chain A"/>
    <property type="match status" value="1"/>
</dbReference>
<dbReference type="InterPro" id="IPR006571">
    <property type="entry name" value="TLDc_dom"/>
</dbReference>
<dbReference type="EMBL" id="BEXD01002557">
    <property type="protein sequence ID" value="GBB98681.1"/>
    <property type="molecule type" value="Genomic_DNA"/>
</dbReference>
<keyword evidence="5" id="KW-1185">Reference proteome</keyword>
<sequence>MVSKFHSSLSQDLSLILNDSDDCNVIIVVGNNQNIKEFRAHSYILRARSPYFKNAFSKKEFQVTFIVAKDGWITSNNVMKFIKPNINPVVFEIILRYIYTGEVNLTNTSDINILELLVASDELLLEELLEHVQDYLIENQTNWIQKNFIFVLHAVIKLASCKKLQDYCFESICADPQPFFTSNLLHKDILYGLLKRNDLQIEEIVVWDSLIKWGIEQIPGFGITNNDRTKWNKENYESLKKTLDQFIPLIRFVDISPAEYFDKVRPYKTIIPNQICEEIEEFYLKGTLPITTTLPSRTGIVQNINSNIIKPKLSTIIINWIERKDSNYNRNRKDTVYNFNLIYRKSHDSDNNILGTCAVQGAILILIQVERSEKIFGGYNPIGWCNNNNSRNINRGLNFKNQYNQYNQYLSTADSFIFSFENEEDIRNKMISRVVNPSHAIYAGNGKNGLFGGINFGGGDLALNNGYLTLCYSGNYEKFATNNYDSEDASIIYRSNESIIYDEDETTNNRYKVREIEVFKVVRL</sequence>
<reference evidence="3 5" key="1">
    <citation type="submission" date="2017-11" db="EMBL/GenBank/DDBJ databases">
        <title>The genome of Rhizophagus clarus HR1 reveals common genetic basis of auxotrophy among arbuscular mycorrhizal fungi.</title>
        <authorList>
            <person name="Kobayashi Y."/>
        </authorList>
    </citation>
    <scope>NUCLEOTIDE SEQUENCE [LARGE SCALE GENOMIC DNA]</scope>
    <source>
        <strain evidence="3 5">HR1</strain>
    </source>
</reference>
<evidence type="ECO:0000259" key="2">
    <source>
        <dbReference type="PROSITE" id="PS51886"/>
    </source>
</evidence>
<evidence type="ECO:0000313" key="4">
    <source>
        <dbReference type="EMBL" id="GES81752.1"/>
    </source>
</evidence>
<name>A0A2Z6RQ40_9GLOM</name>
<dbReference type="AlphaFoldDB" id="A0A2Z6RQ40"/>
<dbReference type="PANTHER" id="PTHR24410">
    <property type="entry name" value="HL07962P-RELATED"/>
    <property type="match status" value="1"/>
</dbReference>
<comment type="caution">
    <text evidence="3">The sequence shown here is derived from an EMBL/GenBank/DDBJ whole genome shotgun (WGS) entry which is preliminary data.</text>
</comment>
<evidence type="ECO:0000313" key="5">
    <source>
        <dbReference type="Proteomes" id="UP000247702"/>
    </source>
</evidence>
<feature type="domain" description="TLDc" evidence="2">
    <location>
        <begin position="307"/>
        <end position="522"/>
    </location>
</feature>
<dbReference type="OrthoDB" id="636773at2759"/>
<accession>A0A2Z6RQ40</accession>
<evidence type="ECO:0008006" key="6">
    <source>
        <dbReference type="Google" id="ProtNLM"/>
    </source>
</evidence>